<gene>
    <name evidence="2" type="ORF">A2997_02515</name>
</gene>
<dbReference type="NCBIfam" id="TIGR02532">
    <property type="entry name" value="IV_pilin_GFxxxE"/>
    <property type="match status" value="1"/>
</dbReference>
<dbReference type="STRING" id="1801766.A2997_02515"/>
<organism evidence="2 3">
    <name type="scientific">Candidatus Nomurabacteria bacterium RIFCSPLOWO2_01_FULL_36_10b</name>
    <dbReference type="NCBI Taxonomy" id="1801766"/>
    <lineage>
        <taxon>Bacteria</taxon>
        <taxon>Candidatus Nomuraibacteriota</taxon>
    </lineage>
</organism>
<dbReference type="Proteomes" id="UP000179448">
    <property type="component" value="Unassembled WGS sequence"/>
</dbReference>
<reference evidence="2 3" key="1">
    <citation type="journal article" date="2016" name="Nat. Commun.">
        <title>Thousands of microbial genomes shed light on interconnected biogeochemical processes in an aquifer system.</title>
        <authorList>
            <person name="Anantharaman K."/>
            <person name="Brown C.T."/>
            <person name="Hug L.A."/>
            <person name="Sharon I."/>
            <person name="Castelle C.J."/>
            <person name="Probst A.J."/>
            <person name="Thomas B.C."/>
            <person name="Singh A."/>
            <person name="Wilkins M.J."/>
            <person name="Karaoz U."/>
            <person name="Brodie E.L."/>
            <person name="Williams K.H."/>
            <person name="Hubbard S.S."/>
            <person name="Banfield J.F."/>
        </authorList>
    </citation>
    <scope>NUCLEOTIDE SEQUENCE [LARGE SCALE GENOMIC DNA]</scope>
</reference>
<dbReference type="EMBL" id="MFUQ01000019">
    <property type="protein sequence ID" value="OGI83341.1"/>
    <property type="molecule type" value="Genomic_DNA"/>
</dbReference>
<evidence type="ECO:0000313" key="2">
    <source>
        <dbReference type="EMBL" id="OGI83341.1"/>
    </source>
</evidence>
<evidence type="ECO:0000313" key="3">
    <source>
        <dbReference type="Proteomes" id="UP000179448"/>
    </source>
</evidence>
<dbReference type="AlphaFoldDB" id="A0A1F6WN63"/>
<dbReference type="Pfam" id="PF07963">
    <property type="entry name" value="N_methyl"/>
    <property type="match status" value="1"/>
</dbReference>
<comment type="caution">
    <text evidence="2">The sequence shown here is derived from an EMBL/GenBank/DDBJ whole genome shotgun (WGS) entry which is preliminary data.</text>
</comment>
<keyword evidence="1" id="KW-1133">Transmembrane helix</keyword>
<dbReference type="InterPro" id="IPR045584">
    <property type="entry name" value="Pilin-like"/>
</dbReference>
<evidence type="ECO:0000256" key="1">
    <source>
        <dbReference type="SAM" id="Phobius"/>
    </source>
</evidence>
<dbReference type="PROSITE" id="PS00409">
    <property type="entry name" value="PROKAR_NTER_METHYL"/>
    <property type="match status" value="1"/>
</dbReference>
<dbReference type="SUPFAM" id="SSF54523">
    <property type="entry name" value="Pili subunits"/>
    <property type="match status" value="1"/>
</dbReference>
<dbReference type="InterPro" id="IPR012902">
    <property type="entry name" value="N_methyl_site"/>
</dbReference>
<keyword evidence="1" id="KW-0472">Membrane</keyword>
<evidence type="ECO:0008006" key="4">
    <source>
        <dbReference type="Google" id="ProtNLM"/>
    </source>
</evidence>
<sequence length="194" mass="21413">MNRKFHSPQGFTLVEVMVSVSIFVLITTIGIGALMNINNAYKQSRSQRIAIDSLNFVLDSMSRQIRTGSQYSCDPSSPLVECYNSSGSSSFYFVDQKKREITYRFVNNAIERIIVDSNGTVTTEDITTPDIITLANVVFRMRGANTSQIGSTQDSIQPFVVITINGEAHYIGKTTPIALQTSITQRLLDIPSGS</sequence>
<feature type="transmembrane region" description="Helical" evidence="1">
    <location>
        <begin position="12"/>
        <end position="35"/>
    </location>
</feature>
<name>A0A1F6WN63_9BACT</name>
<keyword evidence="1" id="KW-0812">Transmembrane</keyword>
<protein>
    <recommendedName>
        <fullName evidence="4">Prepilin-type N-terminal cleavage/methylation domain-containing protein</fullName>
    </recommendedName>
</protein>
<accession>A0A1F6WN63</accession>
<proteinExistence type="predicted"/>